<dbReference type="EMBL" id="MW018138">
    <property type="protein sequence ID" value="QPB44497.1"/>
    <property type="molecule type" value="Genomic_DNA"/>
</dbReference>
<feature type="region of interest" description="Disordered" evidence="1">
    <location>
        <begin position="1"/>
        <end position="62"/>
    </location>
</feature>
<name>A0A7S8BEN6_9VIRU</name>
<feature type="compositionally biased region" description="Low complexity" evidence="1">
    <location>
        <begin position="1"/>
        <end position="16"/>
    </location>
</feature>
<sequence length="62" mass="6596">MSSNTGSSSSNTTDGNPKPSPSETGWDGDRYITESGKSYDTDDSSFEWKTGHTPCGDDDSDP</sequence>
<evidence type="ECO:0000256" key="1">
    <source>
        <dbReference type="SAM" id="MobiDB-lite"/>
    </source>
</evidence>
<accession>A0A7S8BEN6</accession>
<proteinExistence type="predicted"/>
<keyword evidence="3" id="KW-1185">Reference proteome</keyword>
<evidence type="ECO:0000313" key="2">
    <source>
        <dbReference type="EMBL" id="QPB44497.1"/>
    </source>
</evidence>
<dbReference type="KEGG" id="vg:80543693"/>
<organism evidence="2 3">
    <name type="scientific">Medusavirus stheno T3</name>
    <dbReference type="NCBI Taxonomy" id="3069717"/>
    <lineage>
        <taxon>Viruses</taxon>
        <taxon>Varidnaviria</taxon>
        <taxon>Bamfordvirae</taxon>
        <taxon>Nucleocytoviricota</taxon>
        <taxon>Megaviricetes</taxon>
        <taxon>Mamonoviridae</taxon>
        <taxon>Medusavirus</taxon>
        <taxon>Medusavirus sthenus</taxon>
    </lineage>
</organism>
<reference evidence="2 3" key="1">
    <citation type="submission" date="2020-09" db="EMBL/GenBank/DDBJ databases">
        <authorList>
            <person name="Zhang R."/>
            <person name="Garcia K."/>
            <person name="Ogata H."/>
        </authorList>
    </citation>
    <scope>NUCLEOTIDE SEQUENCE [LARGE SCALE GENOMIC DNA]</scope>
    <source>
        <strain evidence="3">stheno</strain>
    </source>
</reference>
<evidence type="ECO:0000313" key="3">
    <source>
        <dbReference type="Proteomes" id="UP001162098"/>
    </source>
</evidence>
<dbReference type="Proteomes" id="UP001162098">
    <property type="component" value="Segment"/>
</dbReference>
<feature type="compositionally biased region" description="Basic and acidic residues" evidence="1">
    <location>
        <begin position="27"/>
        <end position="40"/>
    </location>
</feature>
<protein>
    <submittedName>
        <fullName evidence="2">Uncharacterized protein</fullName>
    </submittedName>
</protein>